<name>Q39RB2_GEOMG</name>
<dbReference type="Proteomes" id="UP000007073">
    <property type="component" value="Chromosome"/>
</dbReference>
<dbReference type="eggNOG" id="COG0226">
    <property type="taxonomic scope" value="Bacteria"/>
</dbReference>
<evidence type="ECO:0000313" key="2">
    <source>
        <dbReference type="EMBL" id="ABB33212.1"/>
    </source>
</evidence>
<keyword evidence="3" id="KW-1185">Reference proteome</keyword>
<feature type="chain" id="PRO_5004223184" description="Phosphate ABC transporter substrate-binding protein" evidence="1">
    <location>
        <begin position="25"/>
        <end position="133"/>
    </location>
</feature>
<dbReference type="AlphaFoldDB" id="Q39RB2"/>
<proteinExistence type="predicted"/>
<protein>
    <recommendedName>
        <fullName evidence="4">Phosphate ABC transporter substrate-binding protein</fullName>
    </recommendedName>
</protein>
<dbReference type="SUPFAM" id="SSF53850">
    <property type="entry name" value="Periplasmic binding protein-like II"/>
    <property type="match status" value="1"/>
</dbReference>
<gene>
    <name evidence="2" type="ordered locus">Gmet_2997</name>
</gene>
<organism evidence="2 3">
    <name type="scientific">Geobacter metallireducens (strain ATCC 53774 / DSM 7210 / GS-15)</name>
    <dbReference type="NCBI Taxonomy" id="269799"/>
    <lineage>
        <taxon>Bacteria</taxon>
        <taxon>Pseudomonadati</taxon>
        <taxon>Thermodesulfobacteriota</taxon>
        <taxon>Desulfuromonadia</taxon>
        <taxon>Geobacterales</taxon>
        <taxon>Geobacteraceae</taxon>
        <taxon>Geobacter</taxon>
    </lineage>
</organism>
<evidence type="ECO:0000256" key="1">
    <source>
        <dbReference type="SAM" id="SignalP"/>
    </source>
</evidence>
<evidence type="ECO:0000313" key="3">
    <source>
        <dbReference type="Proteomes" id="UP000007073"/>
    </source>
</evidence>
<dbReference type="STRING" id="269799.Gmet_2997"/>
<dbReference type="EMBL" id="CP000148">
    <property type="protein sequence ID" value="ABB33212.1"/>
    <property type="molecule type" value="Genomic_DNA"/>
</dbReference>
<evidence type="ECO:0008006" key="4">
    <source>
        <dbReference type="Google" id="ProtNLM"/>
    </source>
</evidence>
<accession>Q39RB2</accession>
<feature type="signal peptide" evidence="1">
    <location>
        <begin position="1"/>
        <end position="24"/>
    </location>
</feature>
<dbReference type="HOGENOM" id="CLU_124904_1_1_7"/>
<sequence length="133" mass="14537">MMARCLVLFTVALLAASLAGSARAEIFVVSNSGTSLDSDEIFDVFLGGKQFSGDTKLVPVDNAAAHEEFLAKVLRMSHSRYTALWIRKSFRDGTRQPPVKAGDTETIEFVRKTPGAVGYVRVLPKGLKVIRSY</sequence>
<reference evidence="2 3" key="2">
    <citation type="journal article" date="2009" name="BMC Microbiol.">
        <title>The genome sequence of Geobacter metallireducens: features of metabolism, physiology and regulation common and dissimilar to Geobacter sulfurreducens.</title>
        <authorList>
            <person name="Aklujkar M."/>
            <person name="Krushkal J."/>
            <person name="DiBartolo G."/>
            <person name="Lapidus A."/>
            <person name="Land M.L."/>
            <person name="Lovley D.R."/>
        </authorList>
    </citation>
    <scope>NUCLEOTIDE SEQUENCE [LARGE SCALE GENOMIC DNA]</scope>
    <source>
        <strain evidence="3">ATCC 53774 / DSM 7210 / GS-15</strain>
    </source>
</reference>
<dbReference type="RefSeq" id="WP_004514488.1">
    <property type="nucleotide sequence ID" value="NC_007517.1"/>
</dbReference>
<keyword evidence="1" id="KW-0732">Signal</keyword>
<dbReference type="KEGG" id="gme:Gmet_2997"/>
<reference evidence="2 3" key="1">
    <citation type="submission" date="2005-10" db="EMBL/GenBank/DDBJ databases">
        <title>Complete sequence of Geobacter metallireducens GS-15.</title>
        <authorList>
            <consortium name="US DOE Joint Genome Institute"/>
            <person name="Copeland A."/>
            <person name="Lucas S."/>
            <person name="Lapidus A."/>
            <person name="Barry K."/>
            <person name="Detter J.C."/>
            <person name="Glavina T."/>
            <person name="Hammon N."/>
            <person name="Israni S."/>
            <person name="Pitluck S."/>
            <person name="Di Bartolo G."/>
            <person name="Chain P."/>
            <person name="Schmutz J."/>
            <person name="Larimer F."/>
            <person name="Land M."/>
            <person name="Kyrpides N."/>
            <person name="Ivanova N."/>
            <person name="Richardson P."/>
        </authorList>
    </citation>
    <scope>NUCLEOTIDE SEQUENCE [LARGE SCALE GENOMIC DNA]</scope>
    <source>
        <strain evidence="3">ATCC 53774 / DSM 7210 / GS-15</strain>
    </source>
</reference>